<reference evidence="2 3" key="1">
    <citation type="submission" date="2024-09" db="EMBL/GenBank/DDBJ databases">
        <authorList>
            <person name="Sun Q."/>
            <person name="Mori K."/>
        </authorList>
    </citation>
    <scope>NUCLEOTIDE SEQUENCE [LARGE SCALE GENOMIC DNA]</scope>
    <source>
        <strain evidence="2 3">JCM 13503</strain>
    </source>
</reference>
<feature type="chain" id="PRO_5047223736" description="Lipoprotein" evidence="1">
    <location>
        <begin position="27"/>
        <end position="176"/>
    </location>
</feature>
<dbReference type="PROSITE" id="PS51257">
    <property type="entry name" value="PROKAR_LIPOPROTEIN"/>
    <property type="match status" value="1"/>
</dbReference>
<gene>
    <name evidence="2" type="ORF">ACFFLM_04925</name>
</gene>
<comment type="caution">
    <text evidence="2">The sequence shown here is derived from an EMBL/GenBank/DDBJ whole genome shotgun (WGS) entry which is preliminary data.</text>
</comment>
<accession>A0ABV6AUY3</accession>
<sequence length="176" mass="18852">MKLQMTPWLLALPLWLASCGTSTLTAALPEAQTAPALQALDDCPSCGIMAPTPTFTEQFWVWGVPELEGPQQWTYSGSRQTMRGAEVFLVPAQNQSAAQFLSVGCLNSSESRSFAWLSRHAFQSTVAVDASAVTTSTDADALCSDAFGSGWHVARPQAASGFWALGERPGELAPQW</sequence>
<protein>
    <recommendedName>
        <fullName evidence="4">Lipoprotein</fullName>
    </recommendedName>
</protein>
<keyword evidence="1" id="KW-0732">Signal</keyword>
<dbReference type="Proteomes" id="UP001589733">
    <property type="component" value="Unassembled WGS sequence"/>
</dbReference>
<evidence type="ECO:0000313" key="2">
    <source>
        <dbReference type="EMBL" id="MFB9991322.1"/>
    </source>
</evidence>
<evidence type="ECO:0008006" key="4">
    <source>
        <dbReference type="Google" id="ProtNLM"/>
    </source>
</evidence>
<proteinExistence type="predicted"/>
<name>A0ABV6AUY3_9DEIO</name>
<dbReference type="EMBL" id="JBHLYR010000013">
    <property type="protein sequence ID" value="MFB9991322.1"/>
    <property type="molecule type" value="Genomic_DNA"/>
</dbReference>
<organism evidence="2 3">
    <name type="scientific">Deinococcus oregonensis</name>
    <dbReference type="NCBI Taxonomy" id="1805970"/>
    <lineage>
        <taxon>Bacteria</taxon>
        <taxon>Thermotogati</taxon>
        <taxon>Deinococcota</taxon>
        <taxon>Deinococci</taxon>
        <taxon>Deinococcales</taxon>
        <taxon>Deinococcaceae</taxon>
        <taxon>Deinococcus</taxon>
    </lineage>
</organism>
<dbReference type="RefSeq" id="WP_380006129.1">
    <property type="nucleotide sequence ID" value="NZ_JBHLYR010000013.1"/>
</dbReference>
<feature type="signal peptide" evidence="1">
    <location>
        <begin position="1"/>
        <end position="26"/>
    </location>
</feature>
<evidence type="ECO:0000256" key="1">
    <source>
        <dbReference type="SAM" id="SignalP"/>
    </source>
</evidence>
<keyword evidence="3" id="KW-1185">Reference proteome</keyword>
<evidence type="ECO:0000313" key="3">
    <source>
        <dbReference type="Proteomes" id="UP001589733"/>
    </source>
</evidence>